<name>A0A1W1VDW8_9DEIO</name>
<dbReference type="OrthoDB" id="9795206at2"/>
<accession>A0A1W1VDW8</accession>
<dbReference type="RefSeq" id="WP_084048726.1">
    <property type="nucleotide sequence ID" value="NZ_FWWU01000009.1"/>
</dbReference>
<dbReference type="Gene3D" id="3.40.630.30">
    <property type="match status" value="1"/>
</dbReference>
<dbReference type="GO" id="GO:0016747">
    <property type="term" value="F:acyltransferase activity, transferring groups other than amino-acyl groups"/>
    <property type="evidence" value="ECO:0007669"/>
    <property type="project" value="InterPro"/>
</dbReference>
<dbReference type="AlphaFoldDB" id="A0A1W1VDW8"/>
<protein>
    <submittedName>
        <fullName evidence="2">Protein N-acetyltransferase, RimJ/RimL family</fullName>
    </submittedName>
</protein>
<dbReference type="EMBL" id="FWWU01000009">
    <property type="protein sequence ID" value="SMB91599.1"/>
    <property type="molecule type" value="Genomic_DNA"/>
</dbReference>
<keyword evidence="3" id="KW-1185">Reference proteome</keyword>
<keyword evidence="2" id="KW-0808">Transferase</keyword>
<dbReference type="InterPro" id="IPR000182">
    <property type="entry name" value="GNAT_dom"/>
</dbReference>
<proteinExistence type="predicted"/>
<dbReference type="SUPFAM" id="SSF55729">
    <property type="entry name" value="Acyl-CoA N-acyltransferases (Nat)"/>
    <property type="match status" value="1"/>
</dbReference>
<evidence type="ECO:0000259" key="1">
    <source>
        <dbReference type="PROSITE" id="PS51186"/>
    </source>
</evidence>
<feature type="domain" description="N-acetyltransferase" evidence="1">
    <location>
        <begin position="4"/>
        <end position="164"/>
    </location>
</feature>
<dbReference type="STRING" id="695939.SAMN00790413_01209"/>
<dbReference type="PANTHER" id="PTHR43415:SF3">
    <property type="entry name" value="GNAT-FAMILY ACETYLTRANSFERASE"/>
    <property type="match status" value="1"/>
</dbReference>
<dbReference type="Pfam" id="PF13302">
    <property type="entry name" value="Acetyltransf_3"/>
    <property type="match status" value="1"/>
</dbReference>
<reference evidence="2 3" key="1">
    <citation type="submission" date="2017-04" db="EMBL/GenBank/DDBJ databases">
        <authorList>
            <person name="Afonso C.L."/>
            <person name="Miller P.J."/>
            <person name="Scott M.A."/>
            <person name="Spackman E."/>
            <person name="Goraichik I."/>
            <person name="Dimitrov K.M."/>
            <person name="Suarez D.L."/>
            <person name="Swayne D.E."/>
        </authorList>
    </citation>
    <scope>NUCLEOTIDE SEQUENCE [LARGE SCALE GENOMIC DNA]</scope>
    <source>
        <strain evidence="2 3">KR-140</strain>
    </source>
</reference>
<evidence type="ECO:0000313" key="2">
    <source>
        <dbReference type="EMBL" id="SMB91599.1"/>
    </source>
</evidence>
<organism evidence="2 3">
    <name type="scientific">Deinococcus hopiensis KR-140</name>
    <dbReference type="NCBI Taxonomy" id="695939"/>
    <lineage>
        <taxon>Bacteria</taxon>
        <taxon>Thermotogati</taxon>
        <taxon>Deinococcota</taxon>
        <taxon>Deinococci</taxon>
        <taxon>Deinococcales</taxon>
        <taxon>Deinococcaceae</taxon>
        <taxon>Deinococcus</taxon>
    </lineage>
</organism>
<sequence>MAGISLRPLRPGDEDAAVRWAADAEFCLASGWTPGLAPRVVRQHWARIIAGGEAGFVRLGVELEGRLIGYTDLGNLSRTAAEWGIGIGERAQWGRGIGREVGRQTLTQAFETLELRTVRAEVHVPNVRSHALMRRLGFRQAGFGTPELYRGEVVEVVRYAVRREDWAAVPGHLEGHAAPPFA</sequence>
<dbReference type="PROSITE" id="PS51186">
    <property type="entry name" value="GNAT"/>
    <property type="match status" value="1"/>
</dbReference>
<evidence type="ECO:0000313" key="3">
    <source>
        <dbReference type="Proteomes" id="UP000192582"/>
    </source>
</evidence>
<dbReference type="PANTHER" id="PTHR43415">
    <property type="entry name" value="SPERMIDINE N(1)-ACETYLTRANSFERASE"/>
    <property type="match status" value="1"/>
</dbReference>
<dbReference type="Proteomes" id="UP000192582">
    <property type="component" value="Unassembled WGS sequence"/>
</dbReference>
<gene>
    <name evidence="2" type="ORF">SAMN00790413_01209</name>
</gene>
<dbReference type="InterPro" id="IPR016181">
    <property type="entry name" value="Acyl_CoA_acyltransferase"/>
</dbReference>